<keyword evidence="2" id="KW-0229">DNA integration</keyword>
<evidence type="ECO:0000259" key="7">
    <source>
        <dbReference type="PROSITE" id="PS51900"/>
    </source>
</evidence>
<dbReference type="InterPro" id="IPR044068">
    <property type="entry name" value="CB"/>
</dbReference>
<dbReference type="InterPro" id="IPR013762">
    <property type="entry name" value="Integrase-like_cat_sf"/>
</dbReference>
<dbReference type="InterPro" id="IPR050090">
    <property type="entry name" value="Tyrosine_recombinase_XerCD"/>
</dbReference>
<evidence type="ECO:0000259" key="6">
    <source>
        <dbReference type="PROSITE" id="PS51898"/>
    </source>
</evidence>
<evidence type="ECO:0000256" key="1">
    <source>
        <dbReference type="ARBA" id="ARBA00008857"/>
    </source>
</evidence>
<dbReference type="EMBL" id="AYKF01000099">
    <property type="protein sequence ID" value="ROO26684.1"/>
    <property type="molecule type" value="Genomic_DNA"/>
</dbReference>
<dbReference type="InterPro" id="IPR011010">
    <property type="entry name" value="DNA_brk_join_enz"/>
</dbReference>
<dbReference type="RefSeq" id="WP_123591685.1">
    <property type="nucleotide sequence ID" value="NZ_AYKF01000099.1"/>
</dbReference>
<keyword evidence="3 5" id="KW-0238">DNA-binding</keyword>
<dbReference type="Pfam" id="PF00589">
    <property type="entry name" value="Phage_integrase"/>
    <property type="match status" value="1"/>
</dbReference>
<reference evidence="8 9" key="1">
    <citation type="submission" date="2013-10" db="EMBL/GenBank/DDBJ databases">
        <title>Salinisphaera halophila YIM 95161 Genome Sequencing.</title>
        <authorList>
            <person name="Lai Q."/>
            <person name="Li C."/>
            <person name="Shao Z."/>
        </authorList>
    </citation>
    <scope>NUCLEOTIDE SEQUENCE [LARGE SCALE GENOMIC DNA]</scope>
    <source>
        <strain evidence="8 9">YIM 95161</strain>
    </source>
</reference>
<evidence type="ECO:0000256" key="2">
    <source>
        <dbReference type="ARBA" id="ARBA00022908"/>
    </source>
</evidence>
<dbReference type="PROSITE" id="PS51898">
    <property type="entry name" value="TYR_RECOMBINASE"/>
    <property type="match status" value="1"/>
</dbReference>
<keyword evidence="4" id="KW-0233">DNA recombination</keyword>
<dbReference type="OrthoDB" id="5567253at2"/>
<feature type="domain" description="Tyr recombinase" evidence="6">
    <location>
        <begin position="173"/>
        <end position="346"/>
    </location>
</feature>
<dbReference type="SUPFAM" id="SSF56349">
    <property type="entry name" value="DNA breaking-rejoining enzymes"/>
    <property type="match status" value="1"/>
</dbReference>
<comment type="similarity">
    <text evidence="1">Belongs to the 'phage' integrase family.</text>
</comment>
<dbReference type="GO" id="GO:0006310">
    <property type="term" value="P:DNA recombination"/>
    <property type="evidence" value="ECO:0007669"/>
    <property type="project" value="UniProtKB-KW"/>
</dbReference>
<organism evidence="8 9">
    <name type="scientific">Salinisphaera orenii YIM 95161</name>
    <dbReference type="NCBI Taxonomy" id="1051139"/>
    <lineage>
        <taxon>Bacteria</taxon>
        <taxon>Pseudomonadati</taxon>
        <taxon>Pseudomonadota</taxon>
        <taxon>Gammaproteobacteria</taxon>
        <taxon>Salinisphaerales</taxon>
        <taxon>Salinisphaeraceae</taxon>
        <taxon>Salinisphaera</taxon>
    </lineage>
</organism>
<dbReference type="InterPro" id="IPR002104">
    <property type="entry name" value="Integrase_catalytic"/>
</dbReference>
<dbReference type="AlphaFoldDB" id="A0A423PM31"/>
<dbReference type="PANTHER" id="PTHR30349:SF64">
    <property type="entry name" value="PROPHAGE INTEGRASE INTD-RELATED"/>
    <property type="match status" value="1"/>
</dbReference>
<dbReference type="Gene3D" id="1.10.150.130">
    <property type="match status" value="1"/>
</dbReference>
<evidence type="ECO:0000313" key="9">
    <source>
        <dbReference type="Proteomes" id="UP000285123"/>
    </source>
</evidence>
<evidence type="ECO:0000313" key="8">
    <source>
        <dbReference type="EMBL" id="ROO26684.1"/>
    </source>
</evidence>
<protein>
    <submittedName>
        <fullName evidence="8">Integrase</fullName>
    </submittedName>
</protein>
<evidence type="ECO:0000256" key="5">
    <source>
        <dbReference type="PROSITE-ProRule" id="PRU01248"/>
    </source>
</evidence>
<dbReference type="Gene3D" id="1.10.443.10">
    <property type="entry name" value="Intergrase catalytic core"/>
    <property type="match status" value="1"/>
</dbReference>
<dbReference type="GO" id="GO:0015074">
    <property type="term" value="P:DNA integration"/>
    <property type="evidence" value="ECO:0007669"/>
    <property type="project" value="UniProtKB-KW"/>
</dbReference>
<dbReference type="PROSITE" id="PS51900">
    <property type="entry name" value="CB"/>
    <property type="match status" value="1"/>
</dbReference>
<sequence length="356" mass="40121">MATITRRVSRDGTVSYQAKVRVQGEKQRSRTFKRKTDAKLWASKTETDLGHGAYVPTTADRRRTLAEVIDAYKSDYLPYKTHNKDATKQTAMLGWWRDNAGHVTLDKLTPQTIASFRADLAKRKNKRGEPISGPTQNRYLAALSAVCKWAWREQGWLQSNPVLSVTKRAENTSAGRCLSDAERRTLLRACRDDHDPNIYTAVMLALATGCRYSNIRYLQWRDVDLDDWTFKLAATKNGDARTVPIVGDAQSAMQAQYDADPTGEGWVFKGQRDNAPATLHTAWQRVREKAGLPDFRFHDLRHSVGSYLTMNGATLAEVAEALGHRTLVMARRYTHLTGEHTRGVLERGVRLGADDE</sequence>
<proteinExistence type="inferred from homology"/>
<evidence type="ECO:0000256" key="4">
    <source>
        <dbReference type="ARBA" id="ARBA00023172"/>
    </source>
</evidence>
<dbReference type="PANTHER" id="PTHR30349">
    <property type="entry name" value="PHAGE INTEGRASE-RELATED"/>
    <property type="match status" value="1"/>
</dbReference>
<dbReference type="GO" id="GO:0003677">
    <property type="term" value="F:DNA binding"/>
    <property type="evidence" value="ECO:0007669"/>
    <property type="project" value="UniProtKB-UniRule"/>
</dbReference>
<dbReference type="CDD" id="cd00796">
    <property type="entry name" value="INT_Rci_Hp1_C"/>
    <property type="match status" value="1"/>
</dbReference>
<gene>
    <name evidence="8" type="ORF">SAHL_12205</name>
</gene>
<comment type="caution">
    <text evidence="8">The sequence shown here is derived from an EMBL/GenBank/DDBJ whole genome shotgun (WGS) entry which is preliminary data.</text>
</comment>
<accession>A0A423PM31</accession>
<feature type="domain" description="Core-binding (CB)" evidence="7">
    <location>
        <begin position="63"/>
        <end position="151"/>
    </location>
</feature>
<name>A0A423PM31_9GAMM</name>
<evidence type="ECO:0000256" key="3">
    <source>
        <dbReference type="ARBA" id="ARBA00023125"/>
    </source>
</evidence>
<dbReference type="Proteomes" id="UP000285123">
    <property type="component" value="Unassembled WGS sequence"/>
</dbReference>
<dbReference type="InterPro" id="IPR010998">
    <property type="entry name" value="Integrase_recombinase_N"/>
</dbReference>